<dbReference type="Gene3D" id="2.130.10.10">
    <property type="entry name" value="YVTN repeat-like/Quinoprotein amine dehydrogenase"/>
    <property type="match status" value="1"/>
</dbReference>
<evidence type="ECO:0000313" key="2">
    <source>
        <dbReference type="EMBL" id="GGB30498.1"/>
    </source>
</evidence>
<evidence type="ECO:0008006" key="4">
    <source>
        <dbReference type="Google" id="ProtNLM"/>
    </source>
</evidence>
<proteinExistence type="inferred from homology"/>
<name>A0A916T3W8_9MICO</name>
<dbReference type="InterPro" id="IPR008826">
    <property type="entry name" value="Se-bd"/>
</dbReference>
<sequence>MSTSRRAQGGIRRAVRHARAGVPAIVLVASVCGAGVAYAASGGPRGAAGAVQNMYVWAGPTPGQADQSDRVITLNFNPASPDYGKVIAETIVPGSAGTNNEPHHCGLSASGQVLACGGILASMQDHNWLFFFSLKDPNHPVFVKSAKTPLAAFPDAFAAEPNNGFLVTEMGSLAGGSPGRIAKLNAAGNVVGMYPKKPPADFNPHGIAIRADLNLMVTCDFVAPASTLNSVPGPMQIRSSVRVWDYRKLTITKTIELPAGAASMDCQLLPKSRDGEGYVGGSGNGQLYLFNARTGGYQDVFDFNTLVPGALTQIMSVSSDGTRLFVPYVSPGRASGVAMFDITDPSHPRLLDDYRLPAGAGPHMAMLADYDTQLVVTDYFLNEGSAGKVHLDGDHYVRVFNVKGDKLTEDPRFQVDFNTAIPGVQLRPHGFAVGGGGMRM</sequence>
<gene>
    <name evidence="2" type="ORF">GCM10011492_21190</name>
</gene>
<dbReference type="EMBL" id="BMHI01000003">
    <property type="protein sequence ID" value="GGB30498.1"/>
    <property type="molecule type" value="Genomic_DNA"/>
</dbReference>
<reference evidence="2" key="2">
    <citation type="submission" date="2020-09" db="EMBL/GenBank/DDBJ databases">
        <authorList>
            <person name="Sun Q."/>
            <person name="Zhou Y."/>
        </authorList>
    </citation>
    <scope>NUCLEOTIDE SEQUENCE</scope>
    <source>
        <strain evidence="2">CGMCC 1.15085</strain>
    </source>
</reference>
<dbReference type="AlphaFoldDB" id="A0A916T3W8"/>
<comment type="caution">
    <text evidence="2">The sequence shown here is derived from an EMBL/GenBank/DDBJ whole genome shotgun (WGS) entry which is preliminary data.</text>
</comment>
<dbReference type="InterPro" id="IPR015943">
    <property type="entry name" value="WD40/YVTN_repeat-like_dom_sf"/>
</dbReference>
<keyword evidence="3" id="KW-1185">Reference proteome</keyword>
<dbReference type="Proteomes" id="UP000636793">
    <property type="component" value="Unassembled WGS sequence"/>
</dbReference>
<reference evidence="2" key="1">
    <citation type="journal article" date="2014" name="Int. J. Syst. Evol. Microbiol.">
        <title>Complete genome sequence of Corynebacterium casei LMG S-19264T (=DSM 44701T), isolated from a smear-ripened cheese.</title>
        <authorList>
            <consortium name="US DOE Joint Genome Institute (JGI-PGF)"/>
            <person name="Walter F."/>
            <person name="Albersmeier A."/>
            <person name="Kalinowski J."/>
            <person name="Ruckert C."/>
        </authorList>
    </citation>
    <scope>NUCLEOTIDE SEQUENCE</scope>
    <source>
        <strain evidence="2">CGMCC 1.15085</strain>
    </source>
</reference>
<evidence type="ECO:0000256" key="1">
    <source>
        <dbReference type="ARBA" id="ARBA00005606"/>
    </source>
</evidence>
<protein>
    <recommendedName>
        <fullName evidence="4">Methanethiol oxidase</fullName>
    </recommendedName>
</protein>
<organism evidence="2 3">
    <name type="scientific">Flexivirga endophytica</name>
    <dbReference type="NCBI Taxonomy" id="1849103"/>
    <lineage>
        <taxon>Bacteria</taxon>
        <taxon>Bacillati</taxon>
        <taxon>Actinomycetota</taxon>
        <taxon>Actinomycetes</taxon>
        <taxon>Micrococcales</taxon>
        <taxon>Dermacoccaceae</taxon>
        <taxon>Flexivirga</taxon>
    </lineage>
</organism>
<dbReference type="GO" id="GO:0008430">
    <property type="term" value="F:selenium binding"/>
    <property type="evidence" value="ECO:0007669"/>
    <property type="project" value="InterPro"/>
</dbReference>
<comment type="similarity">
    <text evidence="1">Belongs to the selenium-binding protein family.</text>
</comment>
<dbReference type="RefSeq" id="WP_188836970.1">
    <property type="nucleotide sequence ID" value="NZ_BMHI01000003.1"/>
</dbReference>
<dbReference type="Pfam" id="PF05694">
    <property type="entry name" value="SBP56"/>
    <property type="match status" value="1"/>
</dbReference>
<dbReference type="InterPro" id="IPR011048">
    <property type="entry name" value="Haem_d1_sf"/>
</dbReference>
<accession>A0A916T3W8</accession>
<dbReference type="SUPFAM" id="SSF51004">
    <property type="entry name" value="C-terminal (heme d1) domain of cytochrome cd1-nitrite reductase"/>
    <property type="match status" value="1"/>
</dbReference>
<evidence type="ECO:0000313" key="3">
    <source>
        <dbReference type="Proteomes" id="UP000636793"/>
    </source>
</evidence>